<protein>
    <recommendedName>
        <fullName evidence="3">Pre-rRNA-processing protein TSR2 homolog</fullName>
    </recommendedName>
</protein>
<evidence type="ECO:0000256" key="3">
    <source>
        <dbReference type="ARBA" id="ARBA00017551"/>
    </source>
</evidence>
<reference evidence="6" key="2">
    <citation type="submission" date="2025-09" db="UniProtKB">
        <authorList>
            <consortium name="Ensembl"/>
        </authorList>
    </citation>
    <scope>IDENTIFICATION</scope>
</reference>
<accession>A0A8B9G4E7</accession>
<proteinExistence type="inferred from homology"/>
<reference evidence="6" key="1">
    <citation type="submission" date="2025-08" db="UniProtKB">
        <authorList>
            <consortium name="Ensembl"/>
        </authorList>
    </citation>
    <scope>IDENTIFICATION</scope>
</reference>
<comment type="function">
    <text evidence="1">May be involved in 20S pre-rRNA processing.</text>
</comment>
<dbReference type="Pfam" id="PF10273">
    <property type="entry name" value="WGG"/>
    <property type="match status" value="1"/>
</dbReference>
<organism evidence="6 7">
    <name type="scientific">Amazona collaria</name>
    <name type="common">yellow-billed parrot</name>
    <dbReference type="NCBI Taxonomy" id="241587"/>
    <lineage>
        <taxon>Eukaryota</taxon>
        <taxon>Metazoa</taxon>
        <taxon>Chordata</taxon>
        <taxon>Craniata</taxon>
        <taxon>Vertebrata</taxon>
        <taxon>Euteleostomi</taxon>
        <taxon>Archelosauria</taxon>
        <taxon>Archosauria</taxon>
        <taxon>Dinosauria</taxon>
        <taxon>Saurischia</taxon>
        <taxon>Theropoda</taxon>
        <taxon>Coelurosauria</taxon>
        <taxon>Aves</taxon>
        <taxon>Neognathae</taxon>
        <taxon>Neoaves</taxon>
        <taxon>Telluraves</taxon>
        <taxon>Australaves</taxon>
        <taxon>Psittaciformes</taxon>
        <taxon>Psittacidae</taxon>
        <taxon>Amazona</taxon>
    </lineage>
</organism>
<comment type="similarity">
    <text evidence="2">Belongs to the TSR2 family.</text>
</comment>
<evidence type="ECO:0000256" key="1">
    <source>
        <dbReference type="ARBA" id="ARBA00002210"/>
    </source>
</evidence>
<keyword evidence="4" id="KW-0698">rRNA processing</keyword>
<dbReference type="AlphaFoldDB" id="A0A8B9G4E7"/>
<evidence type="ECO:0000313" key="6">
    <source>
        <dbReference type="Ensembl" id="ENSACOP00000019718.1"/>
    </source>
</evidence>
<sequence>MAAPSAEERALLERGVRAVLSGWAALQLAVAQGFGGPQSPEKAAWLVGALLEFLSQNPELTEDEVEDFLAEVMDNEFDTAVEDGSLRQVSRELLSVFTRAREGDMGGVGEALAALARRGPALASALANARSGHAPDPTPDHGPAPDHAPQSSGSSSEQEEEVWGGDDIIERGGSLLVGVASGDDVIGRALMTSLMW</sequence>
<dbReference type="PANTHER" id="PTHR21250">
    <property type="entry name" value="PRE-RRNA-PROCESSING PROTEIN TSR2 HOMOLOG"/>
    <property type="match status" value="1"/>
</dbReference>
<evidence type="ECO:0000256" key="5">
    <source>
        <dbReference type="SAM" id="MobiDB-lite"/>
    </source>
</evidence>
<name>A0A8B9G4E7_9PSIT</name>
<keyword evidence="7" id="KW-1185">Reference proteome</keyword>
<dbReference type="GO" id="GO:0006364">
    <property type="term" value="P:rRNA processing"/>
    <property type="evidence" value="ECO:0007669"/>
    <property type="project" value="UniProtKB-KW"/>
</dbReference>
<dbReference type="InterPro" id="IPR019398">
    <property type="entry name" value="Pre-rRNA_process_TSR2"/>
</dbReference>
<feature type="region of interest" description="Disordered" evidence="5">
    <location>
        <begin position="125"/>
        <end position="167"/>
    </location>
</feature>
<evidence type="ECO:0000313" key="7">
    <source>
        <dbReference type="Proteomes" id="UP000694522"/>
    </source>
</evidence>
<evidence type="ECO:0000256" key="2">
    <source>
        <dbReference type="ARBA" id="ARBA00006524"/>
    </source>
</evidence>
<evidence type="ECO:0000256" key="4">
    <source>
        <dbReference type="ARBA" id="ARBA00022552"/>
    </source>
</evidence>
<dbReference type="Ensembl" id="ENSACOT00000020419.1">
    <property type="protein sequence ID" value="ENSACOP00000019718.1"/>
    <property type="gene ID" value="ENSACOG00000013572.1"/>
</dbReference>
<dbReference type="Proteomes" id="UP000694522">
    <property type="component" value="Unplaced"/>
</dbReference>